<protein>
    <submittedName>
        <fullName evidence="1">Uncharacterized protein</fullName>
    </submittedName>
</protein>
<dbReference type="EMBL" id="NWUX01000004">
    <property type="protein sequence ID" value="PCF96426.1"/>
    <property type="molecule type" value="Genomic_DNA"/>
</dbReference>
<dbReference type="Gene3D" id="3.60.60.10">
    <property type="entry name" value="Penicillin V Acylase, Chain A"/>
    <property type="match status" value="1"/>
</dbReference>
<reference evidence="2" key="1">
    <citation type="submission" date="2017-09" db="EMBL/GenBank/DDBJ databases">
        <authorList>
            <person name="Cho G.-S."/>
            <person name="Oguntoyinbo F.A."/>
            <person name="Cnockaert M."/>
            <person name="Kabisch J."/>
            <person name="Neve H."/>
            <person name="Bockelmann W."/>
            <person name="Wenning M."/>
            <person name="Franz C.M."/>
            <person name="Vandamme P."/>
        </authorList>
    </citation>
    <scope>NUCLEOTIDE SEQUENCE [LARGE SCALE GENOMIC DNA]</scope>
    <source>
        <strain evidence="2">MBT G8648</strain>
    </source>
</reference>
<name>A0A2A4HNS1_9GAMM</name>
<proteinExistence type="predicted"/>
<evidence type="ECO:0000313" key="1">
    <source>
        <dbReference type="EMBL" id="PCF96426.1"/>
    </source>
</evidence>
<evidence type="ECO:0000313" key="2">
    <source>
        <dbReference type="Proteomes" id="UP000218677"/>
    </source>
</evidence>
<gene>
    <name evidence="1" type="ORF">CPA45_07835</name>
</gene>
<organism evidence="1 2">
    <name type="scientific">Vreelandella nigrificans</name>
    <dbReference type="NCBI Taxonomy" id="2042704"/>
    <lineage>
        <taxon>Bacteria</taxon>
        <taxon>Pseudomonadati</taxon>
        <taxon>Pseudomonadota</taxon>
        <taxon>Gammaproteobacteria</taxon>
        <taxon>Oceanospirillales</taxon>
        <taxon>Halomonadaceae</taxon>
        <taxon>Vreelandella</taxon>
    </lineage>
</organism>
<keyword evidence="2" id="KW-1185">Reference proteome</keyword>
<sequence>MLVASKAESCTRVVYLGPEERILTGRNMDWKMSMDNELLAHQYLHRAPVWVGLLPTIRRESSDRMSSVSIPD</sequence>
<dbReference type="Proteomes" id="UP000218677">
    <property type="component" value="Unassembled WGS sequence"/>
</dbReference>
<comment type="caution">
    <text evidence="1">The sequence shown here is derived from an EMBL/GenBank/DDBJ whole genome shotgun (WGS) entry which is preliminary data.</text>
</comment>
<dbReference type="AlphaFoldDB" id="A0A2A4HNS1"/>
<accession>A0A2A4HNS1</accession>